<gene>
    <name evidence="2" type="ORF">SD77_0816</name>
</gene>
<evidence type="ECO:0000313" key="3">
    <source>
        <dbReference type="Proteomes" id="UP000031982"/>
    </source>
</evidence>
<dbReference type="Proteomes" id="UP000031982">
    <property type="component" value="Unassembled WGS sequence"/>
</dbReference>
<keyword evidence="3" id="KW-1185">Reference proteome</keyword>
<dbReference type="InterPro" id="IPR046878">
    <property type="entry name" value="Big_14"/>
</dbReference>
<reference evidence="2 3" key="1">
    <citation type="submission" date="2015-01" db="EMBL/GenBank/DDBJ databases">
        <title>Genome Assembly of Bacillus badius MTCC 1458.</title>
        <authorList>
            <person name="Verma A."/>
            <person name="Khatri I."/>
            <person name="Mual P."/>
            <person name="Subramanian S."/>
            <person name="Krishnamurthi S."/>
        </authorList>
    </citation>
    <scope>NUCLEOTIDE SEQUENCE [LARGE SCALE GENOMIC DNA]</scope>
    <source>
        <strain evidence="2 3">MTCC 1458</strain>
    </source>
</reference>
<name>A0ABR5ATZ9_BACBA</name>
<evidence type="ECO:0000313" key="2">
    <source>
        <dbReference type="EMBL" id="KIL78215.1"/>
    </source>
</evidence>
<sequence length="146" mass="16320">MGMRLHRLVVFCISMLLLLIAGCNSGDSRLKEEAPVQDLSDSKNGVTINTEQAEYPTSAREIVVEIHNNDENEFMTGAHVFLEKKVKGTWYRVPMKADSFTEQGIIHPPHQSSSLLLSTNDLKYKLTPGEYRAVIGELAALFKVVE</sequence>
<protein>
    <recommendedName>
        <fullName evidence="1">Bacterial Ig-like domain-containing protein</fullName>
    </recommendedName>
</protein>
<evidence type="ECO:0000259" key="1">
    <source>
        <dbReference type="Pfam" id="PF20251"/>
    </source>
</evidence>
<comment type="caution">
    <text evidence="2">The sequence shown here is derived from an EMBL/GenBank/DDBJ whole genome shotgun (WGS) entry which is preliminary data.</text>
</comment>
<feature type="domain" description="Bacterial Ig-like" evidence="1">
    <location>
        <begin position="43"/>
        <end position="134"/>
    </location>
</feature>
<proteinExistence type="predicted"/>
<organism evidence="2 3">
    <name type="scientific">Bacillus badius</name>
    <dbReference type="NCBI Taxonomy" id="1455"/>
    <lineage>
        <taxon>Bacteria</taxon>
        <taxon>Bacillati</taxon>
        <taxon>Bacillota</taxon>
        <taxon>Bacilli</taxon>
        <taxon>Bacillales</taxon>
        <taxon>Bacillaceae</taxon>
        <taxon>Pseudobacillus</taxon>
    </lineage>
</organism>
<dbReference type="PROSITE" id="PS51257">
    <property type="entry name" value="PROKAR_LIPOPROTEIN"/>
    <property type="match status" value="1"/>
</dbReference>
<dbReference type="Pfam" id="PF20251">
    <property type="entry name" value="Big_14"/>
    <property type="match status" value="1"/>
</dbReference>
<dbReference type="EMBL" id="JXLP01000010">
    <property type="protein sequence ID" value="KIL78215.1"/>
    <property type="molecule type" value="Genomic_DNA"/>
</dbReference>
<accession>A0ABR5ATZ9</accession>